<sequence length="199" mass="22602">MPPEGRQMIEQRDFVAVVSGLPRSGTSMMMRMLVAGGLPPVVDHERTANDDNPHGYFEFEPVKALKEDDSWVAKSKGQVVKVIYKLVYDLPIDVPYRIVFLQRDLGEVVASQEKMLEREGRDPHAVDRDLMIKLFQGEVLDFQTWARAQRNIEILFVDYSAIVTEPEAAAQKIAEFFDCGLDVRAMAEAVDPTLYRNRA</sequence>
<dbReference type="EMBL" id="CP000830">
    <property type="protein sequence ID" value="ABV93691.1"/>
    <property type="molecule type" value="Genomic_DNA"/>
</dbReference>
<evidence type="ECO:0000259" key="1">
    <source>
        <dbReference type="Pfam" id="PF00685"/>
    </source>
</evidence>
<feature type="domain" description="Sulfotransferase" evidence="1">
    <location>
        <begin position="17"/>
        <end position="187"/>
    </location>
</feature>
<accession>A8LP09</accession>
<dbReference type="HOGENOM" id="CLU_1394708_0_0_5"/>
<evidence type="ECO:0000313" key="3">
    <source>
        <dbReference type="Proteomes" id="UP000006833"/>
    </source>
</evidence>
<name>A8LP09_DINSH</name>
<dbReference type="SUPFAM" id="SSF52540">
    <property type="entry name" value="P-loop containing nucleoside triphosphate hydrolases"/>
    <property type="match status" value="1"/>
</dbReference>
<keyword evidence="3" id="KW-1185">Reference proteome</keyword>
<dbReference type="Proteomes" id="UP000006833">
    <property type="component" value="Chromosome"/>
</dbReference>
<dbReference type="InterPro" id="IPR000863">
    <property type="entry name" value="Sulfotransferase_dom"/>
</dbReference>
<dbReference type="InterPro" id="IPR027417">
    <property type="entry name" value="P-loop_NTPase"/>
</dbReference>
<organism evidence="2 3">
    <name type="scientific">Dinoroseobacter shibae (strain DSM 16493 / NCIMB 14021 / DFL 12)</name>
    <dbReference type="NCBI Taxonomy" id="398580"/>
    <lineage>
        <taxon>Bacteria</taxon>
        <taxon>Pseudomonadati</taxon>
        <taxon>Pseudomonadota</taxon>
        <taxon>Alphaproteobacteria</taxon>
        <taxon>Rhodobacterales</taxon>
        <taxon>Roseobacteraceae</taxon>
        <taxon>Dinoroseobacter</taxon>
    </lineage>
</organism>
<dbReference type="Gene3D" id="3.40.50.300">
    <property type="entry name" value="P-loop containing nucleotide triphosphate hydrolases"/>
    <property type="match status" value="1"/>
</dbReference>
<dbReference type="STRING" id="398580.Dshi_1950"/>
<gene>
    <name evidence="2" type="ordered locus">Dshi_1950</name>
</gene>
<dbReference type="GO" id="GO:0008146">
    <property type="term" value="F:sulfotransferase activity"/>
    <property type="evidence" value="ECO:0007669"/>
    <property type="project" value="InterPro"/>
</dbReference>
<dbReference type="AlphaFoldDB" id="A8LP09"/>
<dbReference type="Pfam" id="PF00685">
    <property type="entry name" value="Sulfotransfer_1"/>
    <property type="match status" value="1"/>
</dbReference>
<proteinExistence type="predicted"/>
<reference evidence="3" key="1">
    <citation type="journal article" date="2010" name="ISME J.">
        <title>The complete genome sequence of the algal symbiont Dinoroseobacter shibae: a hitchhiker's guide to life in the sea.</title>
        <authorList>
            <person name="Wagner-Dobler I."/>
            <person name="Ballhausen B."/>
            <person name="Berger M."/>
            <person name="Brinkhoff T."/>
            <person name="Buchholz I."/>
            <person name="Bunk B."/>
            <person name="Cypionka H."/>
            <person name="Daniel R."/>
            <person name="Drepper T."/>
            <person name="Gerdts G."/>
            <person name="Hahnke S."/>
            <person name="Han C."/>
            <person name="Jahn D."/>
            <person name="Kalhoefer D."/>
            <person name="Kiss H."/>
            <person name="Klenk H.P."/>
            <person name="Kyrpides N."/>
            <person name="Liebl W."/>
            <person name="Liesegang H."/>
            <person name="Meincke L."/>
            <person name="Pati A."/>
            <person name="Petersen J."/>
            <person name="Piekarski T."/>
            <person name="Pommerenke C."/>
            <person name="Pradella S."/>
            <person name="Pukall R."/>
            <person name="Rabus R."/>
            <person name="Stackebrandt E."/>
            <person name="Thole S."/>
            <person name="Thompson L."/>
            <person name="Tielen P."/>
            <person name="Tomasch J."/>
            <person name="von Jan M."/>
            <person name="Wanphrut N."/>
            <person name="Wichels A."/>
            <person name="Zech H."/>
            <person name="Simon M."/>
        </authorList>
    </citation>
    <scope>NUCLEOTIDE SEQUENCE [LARGE SCALE GENOMIC DNA]</scope>
    <source>
        <strain evidence="3">DSM 16493 / NCIMB 14021 / DFL 12</strain>
    </source>
</reference>
<dbReference type="eggNOG" id="COG0457">
    <property type="taxonomic scope" value="Bacteria"/>
</dbReference>
<evidence type="ECO:0000313" key="2">
    <source>
        <dbReference type="EMBL" id="ABV93691.1"/>
    </source>
</evidence>
<protein>
    <recommendedName>
        <fullName evidence="1">Sulfotransferase domain-containing protein</fullName>
    </recommendedName>
</protein>
<dbReference type="KEGG" id="dsh:Dshi_1950"/>